<dbReference type="CDD" id="cd06259">
    <property type="entry name" value="YdcF-like"/>
    <property type="match status" value="1"/>
</dbReference>
<name>A0A0F5YFZ8_9CYAN</name>
<protein>
    <recommendedName>
        <fullName evidence="1">DUF218 domain-containing protein</fullName>
    </recommendedName>
</protein>
<dbReference type="AlphaFoldDB" id="A0A0F5YFZ8"/>
<sequence>MNIKQLFQSFNLPTLGVTSALSVGVALTTLANVITVRSTLALQQAPEPQAILMLGGSIDREEFTASFAKQHDHLEVWVSSGVDRRTATEIFQQAGVDLGRVHLDYRAVDTVTNFSTLVEDLKKRDISHVYLITSDFHMPRATAVASVVFGSQGIAFTPVAISSQDYPSESGIRIARDLSRAVVWRFTGWAGENLNPRYALRRAIAERDAAPLPEPS</sequence>
<comment type="caution">
    <text evidence="2">The sequence shown here is derived from an EMBL/GenBank/DDBJ whole genome shotgun (WGS) entry which is preliminary data.</text>
</comment>
<dbReference type="GO" id="GO:0005886">
    <property type="term" value="C:plasma membrane"/>
    <property type="evidence" value="ECO:0007669"/>
    <property type="project" value="TreeGrafter"/>
</dbReference>
<dbReference type="Pfam" id="PF02698">
    <property type="entry name" value="DUF218"/>
    <property type="match status" value="1"/>
</dbReference>
<dbReference type="PANTHER" id="PTHR30336:SF20">
    <property type="entry name" value="DUF218 DOMAIN-CONTAINING PROTEIN"/>
    <property type="match status" value="1"/>
</dbReference>
<evidence type="ECO:0000259" key="1">
    <source>
        <dbReference type="Pfam" id="PF02698"/>
    </source>
</evidence>
<dbReference type="OrthoDB" id="9782395at2"/>
<dbReference type="InterPro" id="IPR051599">
    <property type="entry name" value="Cell_Envelope_Assoc"/>
</dbReference>
<evidence type="ECO:0000313" key="2">
    <source>
        <dbReference type="EMBL" id="KKD37811.1"/>
    </source>
</evidence>
<dbReference type="PANTHER" id="PTHR30336">
    <property type="entry name" value="INNER MEMBRANE PROTEIN, PROBABLE PERMEASE"/>
    <property type="match status" value="1"/>
</dbReference>
<accession>A0A0F5YFZ8</accession>
<dbReference type="PATRIC" id="fig|1637645.4.peg.2542"/>
<dbReference type="Proteomes" id="UP000033607">
    <property type="component" value="Unassembled WGS sequence"/>
</dbReference>
<reference evidence="2 3" key="1">
    <citation type="submission" date="2015-06" db="EMBL/GenBank/DDBJ databases">
        <title>Draft genome assembly of filamentous brackish cyanobacterium Limnoraphis robusta strain CS-951.</title>
        <authorList>
            <person name="Willis A."/>
            <person name="Parks M."/>
            <person name="Burford M.A."/>
        </authorList>
    </citation>
    <scope>NUCLEOTIDE SEQUENCE [LARGE SCALE GENOMIC DNA]</scope>
    <source>
        <strain evidence="2 3">CS-951</strain>
    </source>
</reference>
<evidence type="ECO:0000313" key="3">
    <source>
        <dbReference type="Proteomes" id="UP000033607"/>
    </source>
</evidence>
<dbReference type="EMBL" id="LATL02000124">
    <property type="protein sequence ID" value="KKD37811.1"/>
    <property type="molecule type" value="Genomic_DNA"/>
</dbReference>
<dbReference type="InterPro" id="IPR014729">
    <property type="entry name" value="Rossmann-like_a/b/a_fold"/>
</dbReference>
<feature type="domain" description="DUF218" evidence="1">
    <location>
        <begin position="49"/>
        <end position="164"/>
    </location>
</feature>
<organism evidence="2 3">
    <name type="scientific">Limnoraphis robusta CS-951</name>
    <dbReference type="NCBI Taxonomy" id="1637645"/>
    <lineage>
        <taxon>Bacteria</taxon>
        <taxon>Bacillati</taxon>
        <taxon>Cyanobacteriota</taxon>
        <taxon>Cyanophyceae</taxon>
        <taxon>Oscillatoriophycideae</taxon>
        <taxon>Oscillatoriales</taxon>
        <taxon>Sirenicapillariaceae</taxon>
        <taxon>Limnoraphis</taxon>
    </lineage>
</organism>
<dbReference type="InterPro" id="IPR003848">
    <property type="entry name" value="DUF218"/>
</dbReference>
<gene>
    <name evidence="2" type="ORF">WN50_12315</name>
</gene>
<proteinExistence type="predicted"/>
<dbReference type="RefSeq" id="WP_046278843.1">
    <property type="nucleotide sequence ID" value="NZ_LATL02000124.1"/>
</dbReference>
<dbReference type="Gene3D" id="3.40.50.620">
    <property type="entry name" value="HUPs"/>
    <property type="match status" value="1"/>
</dbReference>